<dbReference type="Proteomes" id="UP000749559">
    <property type="component" value="Unassembled WGS sequence"/>
</dbReference>
<dbReference type="EMBL" id="CAIIXF020000001">
    <property type="protein sequence ID" value="CAH1772556.1"/>
    <property type="molecule type" value="Genomic_DNA"/>
</dbReference>
<dbReference type="AlphaFoldDB" id="A0A8J1UX28"/>
<gene>
    <name evidence="1" type="ORF">OFUS_LOCUS304</name>
</gene>
<name>A0A8J1UX28_OWEFU</name>
<protein>
    <submittedName>
        <fullName evidence="1">Uncharacterized protein</fullName>
    </submittedName>
</protein>
<reference evidence="1" key="1">
    <citation type="submission" date="2022-03" db="EMBL/GenBank/DDBJ databases">
        <authorList>
            <person name="Martin C."/>
        </authorList>
    </citation>
    <scope>NUCLEOTIDE SEQUENCE</scope>
</reference>
<sequence length="105" mass="11966">MADIFCKKGTVKSNECKGYIHYNYSTANPSVQSFENPLSNIITFLHALFQSKGYWPEVMDINTTLSLLMCNIMADIISQTGRDCIITVRILFVYRITTVCNKNRS</sequence>
<accession>A0A8J1UX28</accession>
<keyword evidence="2" id="KW-1185">Reference proteome</keyword>
<evidence type="ECO:0000313" key="1">
    <source>
        <dbReference type="EMBL" id="CAH1772556.1"/>
    </source>
</evidence>
<organism evidence="1 2">
    <name type="scientific">Owenia fusiformis</name>
    <name type="common">Polychaete worm</name>
    <dbReference type="NCBI Taxonomy" id="6347"/>
    <lineage>
        <taxon>Eukaryota</taxon>
        <taxon>Metazoa</taxon>
        <taxon>Spiralia</taxon>
        <taxon>Lophotrochozoa</taxon>
        <taxon>Annelida</taxon>
        <taxon>Polychaeta</taxon>
        <taxon>Sedentaria</taxon>
        <taxon>Canalipalpata</taxon>
        <taxon>Sabellida</taxon>
        <taxon>Oweniida</taxon>
        <taxon>Oweniidae</taxon>
        <taxon>Owenia</taxon>
    </lineage>
</organism>
<proteinExistence type="predicted"/>
<evidence type="ECO:0000313" key="2">
    <source>
        <dbReference type="Proteomes" id="UP000749559"/>
    </source>
</evidence>
<comment type="caution">
    <text evidence="1">The sequence shown here is derived from an EMBL/GenBank/DDBJ whole genome shotgun (WGS) entry which is preliminary data.</text>
</comment>